<evidence type="ECO:0000256" key="6">
    <source>
        <dbReference type="ARBA" id="ARBA00023004"/>
    </source>
</evidence>
<protein>
    <submittedName>
        <fullName evidence="10 11">Ecdysone 20-monooxygenase isoform X2</fullName>
    </submittedName>
</protein>
<proteinExistence type="inferred from homology"/>
<gene>
    <name evidence="10 11 12 13" type="primary">LOC107222708</name>
</gene>
<evidence type="ECO:0000256" key="4">
    <source>
        <dbReference type="ARBA" id="ARBA00022723"/>
    </source>
</evidence>
<evidence type="ECO:0000256" key="8">
    <source>
        <dbReference type="RuleBase" id="RU000461"/>
    </source>
</evidence>
<dbReference type="GeneID" id="107222708"/>
<dbReference type="CDD" id="cd11054">
    <property type="entry name" value="CYP24A1-like"/>
    <property type="match status" value="1"/>
</dbReference>
<dbReference type="RefSeq" id="XP_046594764.1">
    <property type="nucleotide sequence ID" value="XM_046738808.1"/>
</dbReference>
<evidence type="ECO:0000256" key="7">
    <source>
        <dbReference type="ARBA" id="ARBA00023033"/>
    </source>
</evidence>
<comment type="similarity">
    <text evidence="2 8">Belongs to the cytochrome P450 family.</text>
</comment>
<evidence type="ECO:0000256" key="2">
    <source>
        <dbReference type="ARBA" id="ARBA00010617"/>
    </source>
</evidence>
<keyword evidence="9" id="KW-1185">Reference proteome</keyword>
<dbReference type="InterPro" id="IPR002401">
    <property type="entry name" value="Cyt_P450_E_grp-I"/>
</dbReference>
<dbReference type="PRINTS" id="PR00463">
    <property type="entry name" value="EP450I"/>
</dbReference>
<dbReference type="PANTHER" id="PTHR24279">
    <property type="entry name" value="CYTOCHROME P450"/>
    <property type="match status" value="1"/>
</dbReference>
<evidence type="ECO:0000256" key="3">
    <source>
        <dbReference type="ARBA" id="ARBA00022617"/>
    </source>
</evidence>
<evidence type="ECO:0000313" key="10">
    <source>
        <dbReference type="RefSeq" id="XP_046594762.1"/>
    </source>
</evidence>
<dbReference type="InterPro" id="IPR036396">
    <property type="entry name" value="Cyt_P450_sf"/>
</dbReference>
<dbReference type="Pfam" id="PF00067">
    <property type="entry name" value="p450"/>
    <property type="match status" value="1"/>
</dbReference>
<comment type="cofactor">
    <cofactor evidence="1">
        <name>heme</name>
        <dbReference type="ChEBI" id="CHEBI:30413"/>
    </cofactor>
</comment>
<dbReference type="RefSeq" id="XP_046594762.1">
    <property type="nucleotide sequence ID" value="XM_046738806.1"/>
</dbReference>
<dbReference type="InterPro" id="IPR001128">
    <property type="entry name" value="Cyt_P450"/>
</dbReference>
<organism evidence="9 10">
    <name type="scientific">Neodiprion lecontei</name>
    <name type="common">Redheaded pine sawfly</name>
    <dbReference type="NCBI Taxonomy" id="441921"/>
    <lineage>
        <taxon>Eukaryota</taxon>
        <taxon>Metazoa</taxon>
        <taxon>Ecdysozoa</taxon>
        <taxon>Arthropoda</taxon>
        <taxon>Hexapoda</taxon>
        <taxon>Insecta</taxon>
        <taxon>Pterygota</taxon>
        <taxon>Neoptera</taxon>
        <taxon>Endopterygota</taxon>
        <taxon>Hymenoptera</taxon>
        <taxon>Tenthredinoidea</taxon>
        <taxon>Diprionidae</taxon>
        <taxon>Diprioninae</taxon>
        <taxon>Neodiprion</taxon>
    </lineage>
</organism>
<dbReference type="Proteomes" id="UP000829291">
    <property type="component" value="Chromosome 4"/>
</dbReference>
<dbReference type="PROSITE" id="PS00086">
    <property type="entry name" value="CYTOCHROME_P450"/>
    <property type="match status" value="1"/>
</dbReference>
<keyword evidence="7 8" id="KW-0503">Monooxygenase</keyword>
<evidence type="ECO:0000313" key="9">
    <source>
        <dbReference type="Proteomes" id="UP000829291"/>
    </source>
</evidence>
<dbReference type="RefSeq" id="XP_046594765.1">
    <property type="nucleotide sequence ID" value="XM_046738809.1"/>
</dbReference>
<dbReference type="SUPFAM" id="SSF48264">
    <property type="entry name" value="Cytochrome P450"/>
    <property type="match status" value="1"/>
</dbReference>
<dbReference type="PANTHER" id="PTHR24279:SF120">
    <property type="entry name" value="CYTOCHROME P450"/>
    <property type="match status" value="1"/>
</dbReference>
<dbReference type="InterPro" id="IPR050479">
    <property type="entry name" value="CYP11_CYP27_families"/>
</dbReference>
<keyword evidence="4 8" id="KW-0479">Metal-binding</keyword>
<evidence type="ECO:0000313" key="11">
    <source>
        <dbReference type="RefSeq" id="XP_046594763.1"/>
    </source>
</evidence>
<keyword evidence="3 8" id="KW-0349">Heme</keyword>
<keyword evidence="6 8" id="KW-0408">Iron</keyword>
<reference evidence="10 11" key="1">
    <citation type="submission" date="2025-05" db="UniProtKB">
        <authorList>
            <consortium name="RefSeq"/>
        </authorList>
    </citation>
    <scope>IDENTIFICATION</scope>
    <source>
        <tissue evidence="10 11">Thorax and Abdomen</tissue>
    </source>
</reference>
<dbReference type="RefSeq" id="XP_046594763.1">
    <property type="nucleotide sequence ID" value="XM_046738807.1"/>
</dbReference>
<evidence type="ECO:0000313" key="12">
    <source>
        <dbReference type="RefSeq" id="XP_046594764.1"/>
    </source>
</evidence>
<keyword evidence="5 8" id="KW-0560">Oxidoreductase</keyword>
<evidence type="ECO:0000256" key="1">
    <source>
        <dbReference type="ARBA" id="ARBA00001971"/>
    </source>
</evidence>
<evidence type="ECO:0000256" key="5">
    <source>
        <dbReference type="ARBA" id="ARBA00023002"/>
    </source>
</evidence>
<accession>A0ABM3G3B4</accession>
<dbReference type="Gene3D" id="1.10.630.10">
    <property type="entry name" value="Cytochrome P450"/>
    <property type="match status" value="1"/>
</dbReference>
<dbReference type="InterPro" id="IPR017972">
    <property type="entry name" value="Cyt_P450_CS"/>
</dbReference>
<name>A0ABM3G3B4_NEOLC</name>
<sequence length="523" mass="59092">MVLSGAWFEVVAFFAVLLLATRCRPTWWFSTGSSMPTSPVSSPEGLKRRKTLRDVPGPIGLPVLGTRWIYTFLGSYRMSKIHDAYKDLHRRYGSVCKEEALWNWPVVSVFAKKDIEAILRRSSRYPLRPPSEVISYYRQSRPDRYTNLGLVNEQGEVWHKLRSALTPELMSATTVLGFLPALNQVTDEFVNLIRQQRDTKHNCVTGFEELAYRLGLESTCTLILGRRLGFLEPDTGALTARLADAVRIHFRASRDAFYGLPLWKLVATKAYAELVSSEDAIYDTISELLDNTSSDQLDDANDDSVEAVFKSILRDKNLDMRDKKAAIVDFIAAGIHTLGNTLVFLIDLIGRHKEVQRCLHEEVSALAPPGCSLAAEDLRDAKYLRACIFEAYRVLPTTPCIARILEEPMELGGYDIKSGTVVLCQTWIAGLEEENFRDADKFMPERWLKTVVPHSPLLVAPFGSGRRICPGKRFVDQALQLILAQMVREFNISVTEDLELQFEFIIAPKPPVKICFEDRLIAN</sequence>
<evidence type="ECO:0000313" key="13">
    <source>
        <dbReference type="RefSeq" id="XP_046594765.1"/>
    </source>
</evidence>